<dbReference type="EMBL" id="JH817118">
    <property type="protein sequence ID" value="EKC41912.1"/>
    <property type="molecule type" value="Genomic_DNA"/>
</dbReference>
<dbReference type="InParanoid" id="K1QY59"/>
<sequence length="350" mass="38164">MAATDSIRVVDDDYVKRIHSRTTSGHLHKGHGIVAATASIPSKYQTIVTDNSDKRGFGAQAKRFQSDFAMTDAPGPGSYVKHNSVENSSVSFSKKGTGGFASKSKKGLKYVGTSAPGPGVYSLPNMLRTQNDFNRSEVGRLFQKPIAQATEPEKREKRPAPNQYQVIQTLSFVLQLGKANNVSADAAFKSRSKREVINIKDIARNPAPGQYTVKDHLQHESVKVPFSSFKSKSKRQMQPSPVPVPGPGAYKPNEPVDPAKKQLFPRKHYLCISAPAMPLPNTPPQPGPAAYDLVDYEGPAKHYMSSSAFVSTTSRWTGNGPTGELPGPAHYRPVEPNKQSFIYNAAGKWI</sequence>
<name>K1QY59_MAGGI</name>
<dbReference type="GO" id="GO:1902110">
    <property type="term" value="P:positive regulation of mitochondrial membrane permeability involved in apoptotic process"/>
    <property type="evidence" value="ECO:0007669"/>
    <property type="project" value="TreeGrafter"/>
</dbReference>
<dbReference type="AlphaFoldDB" id="K1QY59"/>
<protein>
    <submittedName>
        <fullName evidence="1">Uncharacterized protein</fullName>
    </submittedName>
</protein>
<dbReference type="InterPro" id="IPR010736">
    <property type="entry name" value="SHIPPO-rpt"/>
</dbReference>
<gene>
    <name evidence="1" type="ORF">CGI_10013927</name>
</gene>
<proteinExistence type="predicted"/>
<reference evidence="1" key="1">
    <citation type="journal article" date="2012" name="Nature">
        <title>The oyster genome reveals stress adaptation and complexity of shell formation.</title>
        <authorList>
            <person name="Zhang G."/>
            <person name="Fang X."/>
            <person name="Guo X."/>
            <person name="Li L."/>
            <person name="Luo R."/>
            <person name="Xu F."/>
            <person name="Yang P."/>
            <person name="Zhang L."/>
            <person name="Wang X."/>
            <person name="Qi H."/>
            <person name="Xiong Z."/>
            <person name="Que H."/>
            <person name="Xie Y."/>
            <person name="Holland P.W."/>
            <person name="Paps J."/>
            <person name="Zhu Y."/>
            <person name="Wu F."/>
            <person name="Chen Y."/>
            <person name="Wang J."/>
            <person name="Peng C."/>
            <person name="Meng J."/>
            <person name="Yang L."/>
            <person name="Liu J."/>
            <person name="Wen B."/>
            <person name="Zhang N."/>
            <person name="Huang Z."/>
            <person name="Zhu Q."/>
            <person name="Feng Y."/>
            <person name="Mount A."/>
            <person name="Hedgecock D."/>
            <person name="Xu Z."/>
            <person name="Liu Y."/>
            <person name="Domazet-Loso T."/>
            <person name="Du Y."/>
            <person name="Sun X."/>
            <person name="Zhang S."/>
            <person name="Liu B."/>
            <person name="Cheng P."/>
            <person name="Jiang X."/>
            <person name="Li J."/>
            <person name="Fan D."/>
            <person name="Wang W."/>
            <person name="Fu W."/>
            <person name="Wang T."/>
            <person name="Wang B."/>
            <person name="Zhang J."/>
            <person name="Peng Z."/>
            <person name="Li Y."/>
            <person name="Li N."/>
            <person name="Wang J."/>
            <person name="Chen M."/>
            <person name="He Y."/>
            <person name="Tan F."/>
            <person name="Song X."/>
            <person name="Zheng Q."/>
            <person name="Huang R."/>
            <person name="Yang H."/>
            <person name="Du X."/>
            <person name="Chen L."/>
            <person name="Yang M."/>
            <person name="Gaffney P.M."/>
            <person name="Wang S."/>
            <person name="Luo L."/>
            <person name="She Z."/>
            <person name="Ming Y."/>
            <person name="Huang W."/>
            <person name="Zhang S."/>
            <person name="Huang B."/>
            <person name="Zhang Y."/>
            <person name="Qu T."/>
            <person name="Ni P."/>
            <person name="Miao G."/>
            <person name="Wang J."/>
            <person name="Wang Q."/>
            <person name="Steinberg C.E."/>
            <person name="Wang H."/>
            <person name="Li N."/>
            <person name="Qian L."/>
            <person name="Zhang G."/>
            <person name="Li Y."/>
            <person name="Yang H."/>
            <person name="Liu X."/>
            <person name="Wang J."/>
            <person name="Yin Y."/>
            <person name="Wang J."/>
        </authorList>
    </citation>
    <scope>NUCLEOTIDE SEQUENCE [LARGE SCALE GENOMIC DNA]</scope>
    <source>
        <strain evidence="1">05x7-T-G4-1.051#20</strain>
    </source>
</reference>
<organism evidence="1">
    <name type="scientific">Magallana gigas</name>
    <name type="common">Pacific oyster</name>
    <name type="synonym">Crassostrea gigas</name>
    <dbReference type="NCBI Taxonomy" id="29159"/>
    <lineage>
        <taxon>Eukaryota</taxon>
        <taxon>Metazoa</taxon>
        <taxon>Spiralia</taxon>
        <taxon>Lophotrochozoa</taxon>
        <taxon>Mollusca</taxon>
        <taxon>Bivalvia</taxon>
        <taxon>Autobranchia</taxon>
        <taxon>Pteriomorphia</taxon>
        <taxon>Ostreida</taxon>
        <taxon>Ostreoidea</taxon>
        <taxon>Ostreidae</taxon>
        <taxon>Magallana</taxon>
    </lineage>
</organism>
<dbReference type="Pfam" id="PF07004">
    <property type="entry name" value="SHIPPO-rpt"/>
    <property type="match status" value="3"/>
</dbReference>
<accession>K1QY59</accession>
<dbReference type="PANTHER" id="PTHR21580:SF21">
    <property type="entry name" value="O(6)-METHYLGUANINE-INDUCED APOPTOSIS 2"/>
    <property type="match status" value="1"/>
</dbReference>
<evidence type="ECO:0000313" key="1">
    <source>
        <dbReference type="EMBL" id="EKC41912.1"/>
    </source>
</evidence>
<dbReference type="PANTHER" id="PTHR21580">
    <property type="entry name" value="SHIPPO-1-RELATED"/>
    <property type="match status" value="1"/>
</dbReference>
<dbReference type="HOGENOM" id="CLU_071847_0_0_1"/>
<dbReference type="InterPro" id="IPR051291">
    <property type="entry name" value="CIMAP"/>
</dbReference>
<dbReference type="GO" id="GO:0005739">
    <property type="term" value="C:mitochondrion"/>
    <property type="evidence" value="ECO:0007669"/>
    <property type="project" value="GOC"/>
</dbReference>